<dbReference type="RefSeq" id="WP_144955721.1">
    <property type="nucleotide sequence ID" value="NZ_VMQU01000138.1"/>
</dbReference>
<accession>A0A557XDR8</accession>
<proteinExistence type="predicted"/>
<dbReference type="OrthoDB" id="4549247at2"/>
<comment type="caution">
    <text evidence="2">The sequence shown here is derived from an EMBL/GenBank/DDBJ whole genome shotgun (WGS) entry which is preliminary data.</text>
</comment>
<feature type="compositionally biased region" description="Basic and acidic residues" evidence="1">
    <location>
        <begin position="13"/>
        <end position="23"/>
    </location>
</feature>
<dbReference type="AlphaFoldDB" id="A0A557XDR8"/>
<evidence type="ECO:0000256" key="1">
    <source>
        <dbReference type="SAM" id="MobiDB-lite"/>
    </source>
</evidence>
<keyword evidence="3" id="KW-1185">Reference proteome</keyword>
<gene>
    <name evidence="2" type="ORF">FPZ47_23095</name>
</gene>
<reference evidence="2 3" key="1">
    <citation type="submission" date="2019-07" db="EMBL/GenBank/DDBJ databases">
        <title>New Mycobacterium species.</title>
        <authorList>
            <person name="Tortoli E."/>
            <person name="Ghielmetti G."/>
            <person name="Friedel U."/>
            <person name="Trovato A."/>
        </authorList>
    </citation>
    <scope>NUCLEOTIDE SEQUENCE [LARGE SCALE GENOMIC DNA]</scope>
    <source>
        <strain evidence="2 3">16-83</strain>
    </source>
</reference>
<dbReference type="EMBL" id="VMQU01000138">
    <property type="protein sequence ID" value="TVS83703.1"/>
    <property type="molecule type" value="Genomic_DNA"/>
</dbReference>
<dbReference type="Proteomes" id="UP000320513">
    <property type="component" value="Unassembled WGS sequence"/>
</dbReference>
<protein>
    <submittedName>
        <fullName evidence="2">Uncharacterized protein</fullName>
    </submittedName>
</protein>
<name>A0A557XDR8_9MYCO</name>
<organism evidence="2 3">
    <name type="scientific">Mycobacterium helveticum</name>
    <dbReference type="NCBI Taxonomy" id="2592811"/>
    <lineage>
        <taxon>Bacteria</taxon>
        <taxon>Bacillati</taxon>
        <taxon>Actinomycetota</taxon>
        <taxon>Actinomycetes</taxon>
        <taxon>Mycobacteriales</taxon>
        <taxon>Mycobacteriaceae</taxon>
        <taxon>Mycobacterium</taxon>
    </lineage>
</organism>
<evidence type="ECO:0000313" key="2">
    <source>
        <dbReference type="EMBL" id="TVS83703.1"/>
    </source>
</evidence>
<sequence length="383" mass="42344">MTSGPSSDDPEESEHWKLTPDERERQRPLLIDLKATSIPKVDFEIPSIIDTSAFAKMAASAAKLSSFSLPESTLNRLAGLSGIAAQQSKLVDSLKPLLDAQNGWRTQSNRISSDLFKSHTATQAQFANLGANLTKTFDFGVSDSISKLAQQFAAQQASWLETLGPTLERLRKSFYPPNLRGIEDLMFKDVENVVMADGIALYGVPRSSIAEALISAESAAKRREILGRRWTGISADCRKAVESLRSEAVAPYAPFAEAALNALDNSHTEAAQALTGSLIDSLLTSYFGKDRTNYTPDRKGKRTTDAYDEFTVHQFIAFAPMWQAYQQFWVQDGDRVPSTFSRNATAHTVSPRQFNRRNAIQALLFATSLLLFFDEQVSRHTGH</sequence>
<feature type="region of interest" description="Disordered" evidence="1">
    <location>
        <begin position="1"/>
        <end position="23"/>
    </location>
</feature>
<evidence type="ECO:0000313" key="3">
    <source>
        <dbReference type="Proteomes" id="UP000320513"/>
    </source>
</evidence>